<keyword evidence="2" id="KW-1133">Transmembrane helix</keyword>
<dbReference type="PANTHER" id="PTHR30015:SF6">
    <property type="entry name" value="SLL1429 PROTEIN"/>
    <property type="match status" value="1"/>
</dbReference>
<evidence type="ECO:0000256" key="2">
    <source>
        <dbReference type="SAM" id="Phobius"/>
    </source>
</evidence>
<comment type="caution">
    <text evidence="4">The sequence shown here is derived from an EMBL/GenBank/DDBJ whole genome shotgun (WGS) entry which is preliminary data.</text>
</comment>
<dbReference type="AlphaFoldDB" id="A0A9X1SF92"/>
<evidence type="ECO:0000313" key="5">
    <source>
        <dbReference type="Proteomes" id="UP001139103"/>
    </source>
</evidence>
<dbReference type="SUPFAM" id="SSF52980">
    <property type="entry name" value="Restriction endonuclease-like"/>
    <property type="match status" value="1"/>
</dbReference>
<keyword evidence="2" id="KW-0472">Membrane</keyword>
<dbReference type="PANTHER" id="PTHR30015">
    <property type="entry name" value="MRR RESTRICTION SYSTEM PROTEIN"/>
    <property type="match status" value="1"/>
</dbReference>
<keyword evidence="4" id="KW-0255">Endonuclease</keyword>
<dbReference type="Gene3D" id="3.40.1350.10">
    <property type="match status" value="1"/>
</dbReference>
<accession>A0A9X1SF92</accession>
<evidence type="ECO:0000259" key="3">
    <source>
        <dbReference type="Pfam" id="PF04471"/>
    </source>
</evidence>
<dbReference type="GO" id="GO:0015666">
    <property type="term" value="F:restriction endodeoxyribonuclease activity"/>
    <property type="evidence" value="ECO:0007669"/>
    <property type="project" value="TreeGrafter"/>
</dbReference>
<feature type="transmembrane region" description="Helical" evidence="2">
    <location>
        <begin position="67"/>
        <end position="87"/>
    </location>
</feature>
<feature type="domain" description="Restriction endonuclease type IV Mrr" evidence="3">
    <location>
        <begin position="189"/>
        <end position="296"/>
    </location>
</feature>
<keyword evidence="4" id="KW-0540">Nuclease</keyword>
<keyword evidence="2" id="KW-0812">Transmembrane</keyword>
<evidence type="ECO:0000256" key="1">
    <source>
        <dbReference type="SAM" id="Coils"/>
    </source>
</evidence>
<feature type="transmembrane region" description="Helical" evidence="2">
    <location>
        <begin position="93"/>
        <end position="116"/>
    </location>
</feature>
<dbReference type="EC" id="3.1.21.-" evidence="4"/>
<protein>
    <submittedName>
        <fullName evidence="4">Restriction endonuclease</fullName>
        <ecNumber evidence="4">3.1.21.-</ecNumber>
    </submittedName>
</protein>
<organism evidence="4 5">
    <name type="scientific">Blastopirellula sediminis</name>
    <dbReference type="NCBI Taxonomy" id="2894196"/>
    <lineage>
        <taxon>Bacteria</taxon>
        <taxon>Pseudomonadati</taxon>
        <taxon>Planctomycetota</taxon>
        <taxon>Planctomycetia</taxon>
        <taxon>Pirellulales</taxon>
        <taxon>Pirellulaceae</taxon>
        <taxon>Blastopirellula</taxon>
    </lineage>
</organism>
<name>A0A9X1SF92_9BACT</name>
<feature type="coiled-coil region" evidence="1">
    <location>
        <begin position="118"/>
        <end position="159"/>
    </location>
</feature>
<gene>
    <name evidence="4" type="ORF">LOC68_06550</name>
</gene>
<dbReference type="InterPro" id="IPR052906">
    <property type="entry name" value="Type_IV_Methyl-Rstrct_Enzyme"/>
</dbReference>
<dbReference type="Pfam" id="PF04471">
    <property type="entry name" value="Mrr_cat"/>
    <property type="match status" value="1"/>
</dbReference>
<dbReference type="EMBL" id="JAJKFT010000004">
    <property type="protein sequence ID" value="MCC9628048.1"/>
    <property type="molecule type" value="Genomic_DNA"/>
</dbReference>
<proteinExistence type="predicted"/>
<dbReference type="InterPro" id="IPR011856">
    <property type="entry name" value="tRNA_endonuc-like_dom_sf"/>
</dbReference>
<reference evidence="4" key="1">
    <citation type="submission" date="2021-11" db="EMBL/GenBank/DDBJ databases">
        <title>Genome sequence.</title>
        <authorList>
            <person name="Sun Q."/>
        </authorList>
    </citation>
    <scope>NUCLEOTIDE SEQUENCE</scope>
    <source>
        <strain evidence="4">JC732</strain>
    </source>
</reference>
<dbReference type="RefSeq" id="WP_230216967.1">
    <property type="nucleotide sequence ID" value="NZ_JAJKFT010000004.1"/>
</dbReference>
<dbReference type="InterPro" id="IPR007560">
    <property type="entry name" value="Restrct_endonuc_IV_Mrr"/>
</dbReference>
<evidence type="ECO:0000313" key="4">
    <source>
        <dbReference type="EMBL" id="MCC9628048.1"/>
    </source>
</evidence>
<dbReference type="Proteomes" id="UP001139103">
    <property type="component" value="Unassembled WGS sequence"/>
</dbReference>
<dbReference type="GO" id="GO:0003677">
    <property type="term" value="F:DNA binding"/>
    <property type="evidence" value="ECO:0007669"/>
    <property type="project" value="InterPro"/>
</dbReference>
<dbReference type="GO" id="GO:0009307">
    <property type="term" value="P:DNA restriction-modification system"/>
    <property type="evidence" value="ECO:0007669"/>
    <property type="project" value="InterPro"/>
</dbReference>
<keyword evidence="5" id="KW-1185">Reference proteome</keyword>
<dbReference type="InterPro" id="IPR011335">
    <property type="entry name" value="Restrct_endonuc-II-like"/>
</dbReference>
<keyword evidence="4" id="KW-0378">Hydrolase</keyword>
<sequence>MSGNATESEIAALDARVGDLSRRLHAVNEAIYSANSKRGVRWCIVSYYSVALFANGLVDRLVFWRSGVLLMVSICVGALGFIAADIITSHRTFSIVSGIACTVFGLLAGYFLLFCVNMQEARRRHEDLSLEFQRLNDQIKTLRNESKDLTSEMMQVQAHRQLLVEHLEDQRKLRSMEYRRNQLFQRNWRAMRSVEFEEYLEEVLQLLGYTIETTAITGDQGVDLIAVKQGIRIAIQVKGYLNSVSNSAIQEAFAGMAHYKCDCCAAITNSRFTNGAIQLAQSTGCILVHEDNFRDFVMGQLDLVQMARGRYGK</sequence>
<keyword evidence="1" id="KW-0175">Coiled coil</keyword>